<dbReference type="Pfam" id="PF07398">
    <property type="entry name" value="MDMPI_C"/>
    <property type="match status" value="1"/>
</dbReference>
<dbReference type="InterPro" id="IPR036527">
    <property type="entry name" value="SCP2_sterol-bd_dom_sf"/>
</dbReference>
<feature type="region of interest" description="Disordered" evidence="1">
    <location>
        <begin position="216"/>
        <end position="241"/>
    </location>
</feature>
<name>A0A1I6TTU6_9PSEU</name>
<proteinExistence type="predicted"/>
<evidence type="ECO:0000313" key="5">
    <source>
        <dbReference type="Proteomes" id="UP000198852"/>
    </source>
</evidence>
<reference evidence="5" key="1">
    <citation type="submission" date="2016-10" db="EMBL/GenBank/DDBJ databases">
        <authorList>
            <person name="Varghese N."/>
            <person name="Submissions S."/>
        </authorList>
    </citation>
    <scope>NUCLEOTIDE SEQUENCE [LARGE SCALE GENOMIC DNA]</scope>
    <source>
        <strain evidence="5">DSM 44771</strain>
    </source>
</reference>
<dbReference type="NCBIfam" id="TIGR03083">
    <property type="entry name" value="maleylpyruvate isomerase family mycothiol-dependent enzyme"/>
    <property type="match status" value="1"/>
</dbReference>
<sequence length="241" mass="26233">MMPPLKAVAEGHRRLLGLTATLTDEQVAAPSLLPGWSRGHVLAHLTDNARAFARVCSLALNGELVEAYEGGQAERDAIIEGLSGGNAFSHHDGLNRHVGVLEAVWSHASPADWERPVRFRNGDLAGIVFMRWREVWIHLVDLDLGVGPQEWTEDFCHHTIEFLLPRLPAGVALRQTDGPRRWSADGEISPVADVEITGRAHDLAAWLAGRPPQRLPAGDLPELGPWPPHPAPADRSHLAAG</sequence>
<feature type="domain" description="Mycothiol-dependent maleylpyruvate isomerase metal-binding" evidence="3">
    <location>
        <begin position="9"/>
        <end position="142"/>
    </location>
</feature>
<dbReference type="InterPro" id="IPR024344">
    <property type="entry name" value="MDMPI_metal-binding"/>
</dbReference>
<keyword evidence="5" id="KW-1185">Reference proteome</keyword>
<dbReference type="SUPFAM" id="SSF109854">
    <property type="entry name" value="DinB/YfiT-like putative metalloenzymes"/>
    <property type="match status" value="1"/>
</dbReference>
<dbReference type="InterPro" id="IPR034660">
    <property type="entry name" value="DinB/YfiT-like"/>
</dbReference>
<keyword evidence="4" id="KW-0413">Isomerase</keyword>
<dbReference type="STRING" id="95161.SAMN05660874_04228"/>
<dbReference type="Proteomes" id="UP000198852">
    <property type="component" value="Unassembled WGS sequence"/>
</dbReference>
<dbReference type="Pfam" id="PF11716">
    <property type="entry name" value="MDMPI_N"/>
    <property type="match status" value="1"/>
</dbReference>
<organism evidence="4 5">
    <name type="scientific">Saccharopolyspora flava</name>
    <dbReference type="NCBI Taxonomy" id="95161"/>
    <lineage>
        <taxon>Bacteria</taxon>
        <taxon>Bacillati</taxon>
        <taxon>Actinomycetota</taxon>
        <taxon>Actinomycetes</taxon>
        <taxon>Pseudonocardiales</taxon>
        <taxon>Pseudonocardiaceae</taxon>
        <taxon>Saccharopolyspora</taxon>
    </lineage>
</organism>
<accession>A0A1I6TTU6</accession>
<evidence type="ECO:0000259" key="3">
    <source>
        <dbReference type="Pfam" id="PF11716"/>
    </source>
</evidence>
<dbReference type="AlphaFoldDB" id="A0A1I6TTU6"/>
<feature type="domain" description="MDMPI C-terminal" evidence="2">
    <location>
        <begin position="150"/>
        <end position="223"/>
    </location>
</feature>
<dbReference type="GO" id="GO:0046872">
    <property type="term" value="F:metal ion binding"/>
    <property type="evidence" value="ECO:0007669"/>
    <property type="project" value="InterPro"/>
</dbReference>
<dbReference type="SUPFAM" id="SSF55718">
    <property type="entry name" value="SCP-like"/>
    <property type="match status" value="1"/>
</dbReference>
<evidence type="ECO:0000259" key="2">
    <source>
        <dbReference type="Pfam" id="PF07398"/>
    </source>
</evidence>
<dbReference type="InterPro" id="IPR010872">
    <property type="entry name" value="MDMPI_C-term_domain"/>
</dbReference>
<evidence type="ECO:0000313" key="4">
    <source>
        <dbReference type="EMBL" id="SFS92584.1"/>
    </source>
</evidence>
<protein>
    <submittedName>
        <fullName evidence="4">Maleylpyruvate isomerase</fullName>
    </submittedName>
</protein>
<feature type="compositionally biased region" description="Basic and acidic residues" evidence="1">
    <location>
        <begin position="232"/>
        <end position="241"/>
    </location>
</feature>
<dbReference type="Gene3D" id="1.20.120.450">
    <property type="entry name" value="dinb family like domain"/>
    <property type="match status" value="1"/>
</dbReference>
<evidence type="ECO:0000256" key="1">
    <source>
        <dbReference type="SAM" id="MobiDB-lite"/>
    </source>
</evidence>
<gene>
    <name evidence="4" type="ORF">SAMN05660874_04228</name>
</gene>
<keyword evidence="4" id="KW-0670">Pyruvate</keyword>
<dbReference type="EMBL" id="FOZX01000008">
    <property type="protein sequence ID" value="SFS92584.1"/>
    <property type="molecule type" value="Genomic_DNA"/>
</dbReference>
<dbReference type="InterPro" id="IPR017517">
    <property type="entry name" value="Maleyloyr_isom"/>
</dbReference>
<dbReference type="GO" id="GO:0016853">
    <property type="term" value="F:isomerase activity"/>
    <property type="evidence" value="ECO:0007669"/>
    <property type="project" value="UniProtKB-KW"/>
</dbReference>